<protein>
    <submittedName>
        <fullName evidence="5">Apoptosis inhibitor 5-A</fullName>
    </submittedName>
</protein>
<dbReference type="CTD" id="35053"/>
<evidence type="ECO:0000256" key="2">
    <source>
        <dbReference type="ARBA" id="ARBA00022703"/>
    </source>
</evidence>
<comment type="similarity">
    <text evidence="1">Belongs to the API5 family.</text>
</comment>
<evidence type="ECO:0000256" key="3">
    <source>
        <dbReference type="SAM" id="MobiDB-lite"/>
    </source>
</evidence>
<feature type="compositionally biased region" description="Basic residues" evidence="3">
    <location>
        <begin position="518"/>
        <end position="530"/>
    </location>
</feature>
<reference evidence="5" key="1">
    <citation type="submission" date="2025-08" db="UniProtKB">
        <authorList>
            <consortium name="RefSeq"/>
        </authorList>
    </citation>
    <scope>IDENTIFICATION</scope>
    <source>
        <tissue evidence="5">Gonads</tissue>
    </source>
</reference>
<dbReference type="OrthoDB" id="19224at2759"/>
<accession>A0A6J2YWK0</accession>
<evidence type="ECO:0000313" key="4">
    <source>
        <dbReference type="Proteomes" id="UP000504635"/>
    </source>
</evidence>
<dbReference type="Gene3D" id="1.25.10.10">
    <property type="entry name" value="Leucine-rich Repeat Variant"/>
    <property type="match status" value="1"/>
</dbReference>
<feature type="region of interest" description="Disordered" evidence="3">
    <location>
        <begin position="450"/>
        <end position="530"/>
    </location>
</feature>
<dbReference type="FunCoup" id="A0A6J2YWK0">
    <property type="interactions" value="2968"/>
</dbReference>
<dbReference type="GO" id="GO:0043066">
    <property type="term" value="P:negative regulation of apoptotic process"/>
    <property type="evidence" value="ECO:0007669"/>
    <property type="project" value="TreeGrafter"/>
</dbReference>
<dbReference type="GeneID" id="115891265"/>
<proteinExistence type="inferred from homology"/>
<feature type="compositionally biased region" description="Polar residues" evidence="3">
    <location>
        <begin position="464"/>
        <end position="479"/>
    </location>
</feature>
<dbReference type="PANTHER" id="PTHR12758:SF19">
    <property type="entry name" value="APOPTOSIS INHIBITOR 5"/>
    <property type="match status" value="1"/>
</dbReference>
<dbReference type="Proteomes" id="UP000504635">
    <property type="component" value="Unplaced"/>
</dbReference>
<feature type="compositionally biased region" description="Low complexity" evidence="3">
    <location>
        <begin position="496"/>
        <end position="507"/>
    </location>
</feature>
<dbReference type="AlphaFoldDB" id="A0A6J2YWK0"/>
<dbReference type="PANTHER" id="PTHR12758">
    <property type="entry name" value="APOPTOSIS INHIBITOR 5-RELATED"/>
    <property type="match status" value="1"/>
</dbReference>
<dbReference type="SUPFAM" id="SSF48371">
    <property type="entry name" value="ARM repeat"/>
    <property type="match status" value="1"/>
</dbReference>
<dbReference type="GO" id="GO:0005634">
    <property type="term" value="C:nucleus"/>
    <property type="evidence" value="ECO:0007669"/>
    <property type="project" value="TreeGrafter"/>
</dbReference>
<dbReference type="GO" id="GO:0003723">
    <property type="term" value="F:RNA binding"/>
    <property type="evidence" value="ECO:0007669"/>
    <property type="project" value="TreeGrafter"/>
</dbReference>
<dbReference type="InterPro" id="IPR011989">
    <property type="entry name" value="ARM-like"/>
</dbReference>
<keyword evidence="2" id="KW-0053">Apoptosis</keyword>
<evidence type="ECO:0000256" key="1">
    <source>
        <dbReference type="ARBA" id="ARBA00009515"/>
    </source>
</evidence>
<dbReference type="RefSeq" id="XP_030767566.1">
    <property type="nucleotide sequence ID" value="XM_030911706.1"/>
</dbReference>
<dbReference type="Pfam" id="PF05918">
    <property type="entry name" value="API5"/>
    <property type="match status" value="1"/>
</dbReference>
<dbReference type="InterPro" id="IPR008383">
    <property type="entry name" value="API5"/>
</dbReference>
<dbReference type="InParanoid" id="A0A6J2YWK0"/>
<keyword evidence="4" id="KW-1185">Reference proteome</keyword>
<organism evidence="4 5">
    <name type="scientific">Sitophilus oryzae</name>
    <name type="common">Rice weevil</name>
    <name type="synonym">Curculio oryzae</name>
    <dbReference type="NCBI Taxonomy" id="7048"/>
    <lineage>
        <taxon>Eukaryota</taxon>
        <taxon>Metazoa</taxon>
        <taxon>Ecdysozoa</taxon>
        <taxon>Arthropoda</taxon>
        <taxon>Hexapoda</taxon>
        <taxon>Insecta</taxon>
        <taxon>Pterygota</taxon>
        <taxon>Neoptera</taxon>
        <taxon>Endopterygota</taxon>
        <taxon>Coleoptera</taxon>
        <taxon>Polyphaga</taxon>
        <taxon>Cucujiformia</taxon>
        <taxon>Curculionidae</taxon>
        <taxon>Dryophthorinae</taxon>
        <taxon>Sitophilus</taxon>
    </lineage>
</organism>
<dbReference type="GO" id="GO:0006915">
    <property type="term" value="P:apoptotic process"/>
    <property type="evidence" value="ECO:0007669"/>
    <property type="project" value="UniProtKB-KW"/>
</dbReference>
<dbReference type="KEGG" id="soy:115891265"/>
<name>A0A6J2YWK0_SITOR</name>
<dbReference type="InterPro" id="IPR016024">
    <property type="entry name" value="ARM-type_fold"/>
</dbReference>
<gene>
    <name evidence="5" type="primary">LOC115891265</name>
</gene>
<sequence>MVDQLKELYEKYELLASAKDAIGEHENVYLECVDGTKGGTKEKKLAAQIISKFFKHFPSLQDQSLNAILDLCEDGDSDIRICAMKTLPILCKDNKDHVTNIASILSQLLQLEDQDYTTACNALTQVFKEDPISAAKGILTNVQAPSDETIREKSVTFLYKKLTKVQGKLSTELEDLLIDEGKKLLRDSTSNEFMVIIEYLKESKLVKTTSGQQELVDLVAERIEINESFNPFEEGSHNVDRLVLCVNCILPLFNANIESTKFLLYYINQVLPQWDSIGSLPDGDKIQLRLLRQLAELSAHCGNIDNIAEILEKIFNKLKEYMPLPPEDVNLNDVPNLDFTSVECLLYTFHKLARKFPEFLIGDPDLLKDFRSRLQYFSRGVQGCKRGLDNTLNSKKENLTEDDQEKIKLAPSVLDNINSIIKDLFYQPPLYKCNVQLSFKKELKQPKIAEKPTGALKRHIPITFDSSNGTPNSKQGRTNKSGEERKLYAPPSGKFSSGFGRSSNRGGWNRGSGGNRGPRSHRGGSRNWRN</sequence>
<evidence type="ECO:0000313" key="5">
    <source>
        <dbReference type="RefSeq" id="XP_030767566.1"/>
    </source>
</evidence>